<gene>
    <name evidence="2" type="ORF">F443_02767</name>
</gene>
<dbReference type="Proteomes" id="UP000018721">
    <property type="component" value="Unassembled WGS sequence"/>
</dbReference>
<dbReference type="EMBL" id="ANIZ01000497">
    <property type="protein sequence ID" value="ETI54400.1"/>
    <property type="molecule type" value="Genomic_DNA"/>
</dbReference>
<feature type="region of interest" description="Disordered" evidence="1">
    <location>
        <begin position="229"/>
        <end position="354"/>
    </location>
</feature>
<feature type="region of interest" description="Disordered" evidence="1">
    <location>
        <begin position="156"/>
        <end position="187"/>
    </location>
</feature>
<comment type="caution">
    <text evidence="2">The sequence shown here is derived from an EMBL/GenBank/DDBJ whole genome shotgun (WGS) entry which is preliminary data.</text>
</comment>
<feature type="compositionally biased region" description="Polar residues" evidence="1">
    <location>
        <begin position="258"/>
        <end position="271"/>
    </location>
</feature>
<organism evidence="2 3">
    <name type="scientific">Phytophthora nicotianae P1569</name>
    <dbReference type="NCBI Taxonomy" id="1317065"/>
    <lineage>
        <taxon>Eukaryota</taxon>
        <taxon>Sar</taxon>
        <taxon>Stramenopiles</taxon>
        <taxon>Oomycota</taxon>
        <taxon>Peronosporomycetes</taxon>
        <taxon>Peronosporales</taxon>
        <taxon>Peronosporaceae</taxon>
        <taxon>Phytophthora</taxon>
    </lineage>
</organism>
<protein>
    <submittedName>
        <fullName evidence="2">Uncharacterized protein</fullName>
    </submittedName>
</protein>
<sequence length="380" mass="40335">MVRPGGKTSATTKPGRRLVIHTKPDRDVTSCLQAARSRFRQRREFGCCGQDGVRHGVHEQHAATPICRRALAPSWRQREADLCARQEYMVVANVSANAEDKQRDVVREAELVFQRSSRRLGDEFLSEDNETLRYLEGFVSADTARDLMSFGDISEERSNVETAAPKKKKKQATTSASGSDTDASGLSDLDSLFDMSSSGLDDLLSLSGSELDAMLGSLRGSSLDDLLLSSSDSDSGSASSSLESTNAPKKKKKKVTPMTASSESSEPGTDMSSSVSSDSSSDSDLADLFSSSDLDDLLSSNSASSALKSSDDGSGLSDLLSSSSDDGNSESGSSTKTKKSASNGNENIESCTGGWWGHMKSWWKNTFGGGDNSACSLGSA</sequence>
<evidence type="ECO:0000313" key="3">
    <source>
        <dbReference type="Proteomes" id="UP000018721"/>
    </source>
</evidence>
<dbReference type="eggNOG" id="ENOG502RGCU">
    <property type="taxonomic scope" value="Eukaryota"/>
</dbReference>
<accession>V9FSD9</accession>
<dbReference type="HOGENOM" id="CLU_728581_0_0_1"/>
<feature type="compositionally biased region" description="Low complexity" evidence="1">
    <location>
        <begin position="172"/>
        <end position="187"/>
    </location>
</feature>
<name>V9FSD9_PHYNI</name>
<feature type="compositionally biased region" description="Low complexity" evidence="1">
    <location>
        <begin position="272"/>
        <end position="345"/>
    </location>
</feature>
<proteinExistence type="predicted"/>
<evidence type="ECO:0000256" key="1">
    <source>
        <dbReference type="SAM" id="MobiDB-lite"/>
    </source>
</evidence>
<reference evidence="2 3" key="1">
    <citation type="submission" date="2013-11" db="EMBL/GenBank/DDBJ databases">
        <title>The Genome Sequence of Phytophthora parasitica P1569.</title>
        <authorList>
            <consortium name="The Broad Institute Genomics Platform"/>
            <person name="Russ C."/>
            <person name="Tyler B."/>
            <person name="Panabieres F."/>
            <person name="Shan W."/>
            <person name="Tripathy S."/>
            <person name="Grunwald N."/>
            <person name="Machado M."/>
            <person name="Johnson C.S."/>
            <person name="Arredondo F."/>
            <person name="Hong C."/>
            <person name="Coffey M."/>
            <person name="Young S.K."/>
            <person name="Zeng Q."/>
            <person name="Gargeya S."/>
            <person name="Fitzgerald M."/>
            <person name="Abouelleil A."/>
            <person name="Alvarado L."/>
            <person name="Chapman S.B."/>
            <person name="Gainer-Dewar J."/>
            <person name="Goldberg J."/>
            <person name="Griggs A."/>
            <person name="Gujja S."/>
            <person name="Hansen M."/>
            <person name="Howarth C."/>
            <person name="Imamovic A."/>
            <person name="Ireland A."/>
            <person name="Larimer J."/>
            <person name="McCowan C."/>
            <person name="Murphy C."/>
            <person name="Pearson M."/>
            <person name="Poon T.W."/>
            <person name="Priest M."/>
            <person name="Roberts A."/>
            <person name="Saif S."/>
            <person name="Shea T."/>
            <person name="Sykes S."/>
            <person name="Wortman J."/>
            <person name="Nusbaum C."/>
            <person name="Birren B."/>
        </authorList>
    </citation>
    <scope>NUCLEOTIDE SEQUENCE [LARGE SCALE GENOMIC DNA]</scope>
    <source>
        <strain evidence="2 3">P1569</strain>
    </source>
</reference>
<feature type="compositionally biased region" description="Low complexity" evidence="1">
    <location>
        <begin position="229"/>
        <end position="244"/>
    </location>
</feature>
<dbReference type="AlphaFoldDB" id="V9FSD9"/>
<evidence type="ECO:0000313" key="2">
    <source>
        <dbReference type="EMBL" id="ETI54400.1"/>
    </source>
</evidence>
<keyword evidence="3" id="KW-1185">Reference proteome</keyword>